<dbReference type="OrthoDB" id="6191410at2"/>
<dbReference type="Proteomes" id="UP000023268">
    <property type="component" value="Unassembled WGS sequence"/>
</dbReference>
<name>A0A016XKV8_9BURK</name>
<comment type="caution">
    <text evidence="3">The sequence shown here is derived from an EMBL/GenBank/DDBJ whole genome shotgun (WGS) entry which is preliminary data.</text>
</comment>
<dbReference type="STRING" id="1458275.AZ34_12850"/>
<keyword evidence="3" id="KW-0489">Methyltransferase</keyword>
<organism evidence="3 4">
    <name type="scientific">Hylemonella gracilis str. Niagara R</name>
    <dbReference type="NCBI Taxonomy" id="1458275"/>
    <lineage>
        <taxon>Bacteria</taxon>
        <taxon>Pseudomonadati</taxon>
        <taxon>Pseudomonadota</taxon>
        <taxon>Betaproteobacteria</taxon>
        <taxon>Burkholderiales</taxon>
        <taxon>Comamonadaceae</taxon>
        <taxon>Hylemonella</taxon>
    </lineage>
</organism>
<dbReference type="Gene3D" id="3.40.50.150">
    <property type="entry name" value="Vaccinia Virus protein VP39"/>
    <property type="match status" value="1"/>
</dbReference>
<protein>
    <submittedName>
        <fullName evidence="3">Methyltransferase type 11</fullName>
    </submittedName>
</protein>
<evidence type="ECO:0000256" key="1">
    <source>
        <dbReference type="SAM" id="MobiDB-lite"/>
    </source>
</evidence>
<dbReference type="Pfam" id="PF08241">
    <property type="entry name" value="Methyltransf_11"/>
    <property type="match status" value="1"/>
</dbReference>
<dbReference type="GO" id="GO:0032259">
    <property type="term" value="P:methylation"/>
    <property type="evidence" value="ECO:0007669"/>
    <property type="project" value="UniProtKB-KW"/>
</dbReference>
<dbReference type="CDD" id="cd02440">
    <property type="entry name" value="AdoMet_MTases"/>
    <property type="match status" value="1"/>
</dbReference>
<dbReference type="EMBL" id="JEMG01000001">
    <property type="protein sequence ID" value="EYC51858.1"/>
    <property type="molecule type" value="Genomic_DNA"/>
</dbReference>
<evidence type="ECO:0000313" key="3">
    <source>
        <dbReference type="EMBL" id="EYC51858.1"/>
    </source>
</evidence>
<gene>
    <name evidence="3" type="ORF">AZ34_12850</name>
</gene>
<reference evidence="3 4" key="1">
    <citation type="submission" date="2014-02" db="EMBL/GenBank/DDBJ databases">
        <title>Draft Genome of Hylemonella gracilis isolated from the Niagara River.</title>
        <authorList>
            <person name="Pawlowski D.R."/>
            <person name="Koudelka G.B."/>
        </authorList>
    </citation>
    <scope>NUCLEOTIDE SEQUENCE [LARGE SCALE GENOMIC DNA]</scope>
    <source>
        <strain evidence="3 4">Niagara R</strain>
    </source>
</reference>
<dbReference type="SUPFAM" id="SSF53335">
    <property type="entry name" value="S-adenosyl-L-methionine-dependent methyltransferases"/>
    <property type="match status" value="1"/>
</dbReference>
<keyword evidence="3" id="KW-0808">Transferase</keyword>
<proteinExistence type="predicted"/>
<dbReference type="AlphaFoldDB" id="A0A016XKV8"/>
<feature type="domain" description="Methyltransferase type 11" evidence="2">
    <location>
        <begin position="74"/>
        <end position="122"/>
    </location>
</feature>
<accession>A0A016XKV8</accession>
<dbReference type="eggNOG" id="COG2226">
    <property type="taxonomic scope" value="Bacteria"/>
</dbReference>
<dbReference type="InterPro" id="IPR013216">
    <property type="entry name" value="Methyltransf_11"/>
</dbReference>
<sequence>MRSWCETPAGGYLLAWERAQYERAVADIFGYHALQLGLPALDTLVANRMPHRWLAGYGPAVPDESSATLRTISLHTDYAALPFPEGSLDLVTLPHTLDCHPDPHAVLREVARALAPSGRVLISGFNPMSLWGWRQRREAWWARTAHEAGWHWWAEHGKPVLPAGLGLISPWRLRDWLQLLNLEVEDAEPGTGYGLWRPLLRSAPWLHRWRWLDQAGARWWPVLGAVYFVVAVKRVHGVRLLEPRWRRAASAAPQAAPASLVRHQRESAASDTAIARPEGLDEVVTRPSRR</sequence>
<evidence type="ECO:0000259" key="2">
    <source>
        <dbReference type="Pfam" id="PF08241"/>
    </source>
</evidence>
<evidence type="ECO:0000313" key="4">
    <source>
        <dbReference type="Proteomes" id="UP000023268"/>
    </source>
</evidence>
<feature type="region of interest" description="Disordered" evidence="1">
    <location>
        <begin position="253"/>
        <end position="290"/>
    </location>
</feature>
<dbReference type="InterPro" id="IPR029063">
    <property type="entry name" value="SAM-dependent_MTases_sf"/>
</dbReference>
<dbReference type="GO" id="GO:0008757">
    <property type="term" value="F:S-adenosylmethionine-dependent methyltransferase activity"/>
    <property type="evidence" value="ECO:0007669"/>
    <property type="project" value="InterPro"/>
</dbReference>